<reference evidence="4 5" key="1">
    <citation type="journal article" date="2016" name="Nat. Commun.">
        <title>Thousands of microbial genomes shed light on interconnected biogeochemical processes in an aquifer system.</title>
        <authorList>
            <person name="Anantharaman K."/>
            <person name="Brown C.T."/>
            <person name="Hug L.A."/>
            <person name="Sharon I."/>
            <person name="Castelle C.J."/>
            <person name="Probst A.J."/>
            <person name="Thomas B.C."/>
            <person name="Singh A."/>
            <person name="Wilkins M.J."/>
            <person name="Karaoz U."/>
            <person name="Brodie E.L."/>
            <person name="Williams K.H."/>
            <person name="Hubbard S.S."/>
            <person name="Banfield J.F."/>
        </authorList>
    </citation>
    <scope>NUCLEOTIDE SEQUENCE [LARGE SCALE GENOMIC DNA]</scope>
    <source>
        <strain evidence="5">RIFCSPLOWO2_12_FULL_64_10</strain>
    </source>
</reference>
<dbReference type="GO" id="GO:0000166">
    <property type="term" value="F:nucleotide binding"/>
    <property type="evidence" value="ECO:0007669"/>
    <property type="project" value="InterPro"/>
</dbReference>
<dbReference type="Pfam" id="PF01408">
    <property type="entry name" value="GFO_IDH_MocA"/>
    <property type="match status" value="1"/>
</dbReference>
<feature type="domain" description="Gfo/Idh/MocA-like oxidoreductase N-terminal" evidence="2">
    <location>
        <begin position="5"/>
        <end position="125"/>
    </location>
</feature>
<dbReference type="AlphaFoldDB" id="A0A1F6CB31"/>
<dbReference type="SUPFAM" id="SSF51735">
    <property type="entry name" value="NAD(P)-binding Rossmann-fold domains"/>
    <property type="match status" value="1"/>
</dbReference>
<dbReference type="EMBL" id="MFKF01000339">
    <property type="protein sequence ID" value="OGG46147.1"/>
    <property type="molecule type" value="Genomic_DNA"/>
</dbReference>
<protein>
    <recommendedName>
        <fullName evidence="6">Gfo/Idh/MocA-like oxidoreductase N-terminal domain-containing protein</fullName>
    </recommendedName>
</protein>
<dbReference type="GO" id="GO:0016491">
    <property type="term" value="F:oxidoreductase activity"/>
    <property type="evidence" value="ECO:0007669"/>
    <property type="project" value="UniProtKB-KW"/>
</dbReference>
<dbReference type="Gene3D" id="3.30.360.10">
    <property type="entry name" value="Dihydrodipicolinate Reductase, domain 2"/>
    <property type="match status" value="1"/>
</dbReference>
<organism evidence="4 5">
    <name type="scientific">Handelsmanbacteria sp. (strain RIFCSPLOWO2_12_FULL_64_10)</name>
    <dbReference type="NCBI Taxonomy" id="1817868"/>
    <lineage>
        <taxon>Bacteria</taxon>
        <taxon>Candidatus Handelsmaniibacteriota</taxon>
    </lineage>
</organism>
<evidence type="ECO:0000259" key="2">
    <source>
        <dbReference type="Pfam" id="PF01408"/>
    </source>
</evidence>
<dbReference type="PANTHER" id="PTHR43818">
    <property type="entry name" value="BCDNA.GH03377"/>
    <property type="match status" value="1"/>
</dbReference>
<evidence type="ECO:0008006" key="6">
    <source>
        <dbReference type="Google" id="ProtNLM"/>
    </source>
</evidence>
<accession>A0A1F6CB31</accession>
<proteinExistence type="predicted"/>
<dbReference type="Gene3D" id="3.40.50.720">
    <property type="entry name" value="NAD(P)-binding Rossmann-like Domain"/>
    <property type="match status" value="1"/>
</dbReference>
<feature type="domain" description="GFO/IDH/MocA-like oxidoreductase" evidence="3">
    <location>
        <begin position="136"/>
        <end position="248"/>
    </location>
</feature>
<dbReference type="InterPro" id="IPR050463">
    <property type="entry name" value="Gfo/Idh/MocA_oxidrdct_glycsds"/>
</dbReference>
<name>A0A1F6CB31_HANXR</name>
<evidence type="ECO:0000313" key="5">
    <source>
        <dbReference type="Proteomes" id="UP000178606"/>
    </source>
</evidence>
<dbReference type="InterPro" id="IPR055170">
    <property type="entry name" value="GFO_IDH_MocA-like_dom"/>
</dbReference>
<dbReference type="Proteomes" id="UP000178606">
    <property type="component" value="Unassembled WGS sequence"/>
</dbReference>
<gene>
    <name evidence="4" type="ORF">A3F84_04635</name>
</gene>
<evidence type="ECO:0000256" key="1">
    <source>
        <dbReference type="ARBA" id="ARBA00023002"/>
    </source>
</evidence>
<dbReference type="InterPro" id="IPR036291">
    <property type="entry name" value="NAD(P)-bd_dom_sf"/>
</dbReference>
<dbReference type="SUPFAM" id="SSF55347">
    <property type="entry name" value="Glyceraldehyde-3-phosphate dehydrogenase-like, C-terminal domain"/>
    <property type="match status" value="1"/>
</dbReference>
<comment type="caution">
    <text evidence="4">The sequence shown here is derived from an EMBL/GenBank/DDBJ whole genome shotgun (WGS) entry which is preliminary data.</text>
</comment>
<evidence type="ECO:0000313" key="4">
    <source>
        <dbReference type="EMBL" id="OGG46147.1"/>
    </source>
</evidence>
<dbReference type="InterPro" id="IPR000683">
    <property type="entry name" value="Gfo/Idh/MocA-like_OxRdtase_N"/>
</dbReference>
<dbReference type="Pfam" id="PF22725">
    <property type="entry name" value="GFO_IDH_MocA_C3"/>
    <property type="match status" value="1"/>
</dbReference>
<evidence type="ECO:0000259" key="3">
    <source>
        <dbReference type="Pfam" id="PF22725"/>
    </source>
</evidence>
<sequence>MPDILRIGLIGCGNQTRANLAPGLARIPSARLVACADMDAGRARQVADECRIEKVYSSAGELIQDKEVDAVIVAVPHRHLKSVALSVLDAGKHLFIEKPMGLNATEGAEVVEAAQRRGVVAMVGYCMRYSLSRMFVKSLLDRGVVGDIAFIAAGKGSAPLGGWLAAPYAEGGGELLFLGSHLTDQVLWMTGDDAGAVSGAVRWNAGGTDETSAYTVRLRRGAVATFSVSQAVHTSYDYVDIFGTKGHVRGDWYGDLVTVQSQVIPEYAHPTVIRVPGDSLREMCGREMAAFVGAALSAGPSPIPAVDGLRVLRILDAVVASDRSGNWVKM</sequence>
<keyword evidence="1" id="KW-0560">Oxidoreductase</keyword>
<dbReference type="PANTHER" id="PTHR43818:SF11">
    <property type="entry name" value="BCDNA.GH03377"/>
    <property type="match status" value="1"/>
</dbReference>